<proteinExistence type="predicted"/>
<dbReference type="Gene3D" id="3.10.50.30">
    <property type="entry name" value="Transcription elongation factor, GreA/GreB, C-terminal domain"/>
    <property type="match status" value="1"/>
</dbReference>
<dbReference type="EMBL" id="BAABKB010000004">
    <property type="protein sequence ID" value="GAA5004848.1"/>
    <property type="molecule type" value="Genomic_DNA"/>
</dbReference>
<dbReference type="PANTHER" id="PTHR30437:SF4">
    <property type="entry name" value="TRANSCRIPTION ELONGATION FACTOR GREA"/>
    <property type="match status" value="1"/>
</dbReference>
<protein>
    <submittedName>
        <fullName evidence="6">GreA/GreB family elongation factor</fullName>
    </submittedName>
</protein>
<keyword evidence="6" id="KW-0648">Protein biosynthesis</keyword>
<dbReference type="InterPro" id="IPR022691">
    <property type="entry name" value="Tscrpt_elong_fac_GreA/B_N"/>
</dbReference>
<dbReference type="Pfam" id="PF03449">
    <property type="entry name" value="GreA_GreB_N"/>
    <property type="match status" value="1"/>
</dbReference>
<evidence type="ECO:0000256" key="1">
    <source>
        <dbReference type="ARBA" id="ARBA00023015"/>
    </source>
</evidence>
<dbReference type="SUPFAM" id="SSF54534">
    <property type="entry name" value="FKBP-like"/>
    <property type="match status" value="1"/>
</dbReference>
<keyword evidence="7" id="KW-1185">Reference proteome</keyword>
<feature type="compositionally biased region" description="Basic and acidic residues" evidence="3">
    <location>
        <begin position="41"/>
        <end position="54"/>
    </location>
</feature>
<dbReference type="InterPro" id="IPR036805">
    <property type="entry name" value="Tscrpt_elong_fac_GreA/B_N_sf"/>
</dbReference>
<organism evidence="6 7">
    <name type="scientific">Streptomyces siamensis</name>
    <dbReference type="NCBI Taxonomy" id="1274986"/>
    <lineage>
        <taxon>Bacteria</taxon>
        <taxon>Bacillati</taxon>
        <taxon>Actinomycetota</taxon>
        <taxon>Actinomycetes</taxon>
        <taxon>Kitasatosporales</taxon>
        <taxon>Streptomycetaceae</taxon>
        <taxon>Streptomyces</taxon>
    </lineage>
</organism>
<evidence type="ECO:0000259" key="4">
    <source>
        <dbReference type="Pfam" id="PF01272"/>
    </source>
</evidence>
<keyword evidence="6" id="KW-0251">Elongation factor</keyword>
<feature type="domain" description="Transcription elongation factor GreA/GreB N-terminal" evidence="5">
    <location>
        <begin position="7"/>
        <end position="74"/>
    </location>
</feature>
<evidence type="ECO:0000256" key="2">
    <source>
        <dbReference type="ARBA" id="ARBA00023163"/>
    </source>
</evidence>
<keyword evidence="1" id="KW-0805">Transcription regulation</keyword>
<comment type="caution">
    <text evidence="6">The sequence shown here is derived from an EMBL/GenBank/DDBJ whole genome shotgun (WGS) entry which is preliminary data.</text>
</comment>
<dbReference type="PANTHER" id="PTHR30437">
    <property type="entry name" value="TRANSCRIPTION ELONGATION FACTOR GREA"/>
    <property type="match status" value="1"/>
</dbReference>
<feature type="domain" description="Transcription elongation factor GreA/GreB C-terminal" evidence="4">
    <location>
        <begin position="81"/>
        <end position="151"/>
    </location>
</feature>
<reference evidence="7" key="1">
    <citation type="journal article" date="2019" name="Int. J. Syst. Evol. Microbiol.">
        <title>The Global Catalogue of Microorganisms (GCM) 10K type strain sequencing project: providing services to taxonomists for standard genome sequencing and annotation.</title>
        <authorList>
            <consortium name="The Broad Institute Genomics Platform"/>
            <consortium name="The Broad Institute Genome Sequencing Center for Infectious Disease"/>
            <person name="Wu L."/>
            <person name="Ma J."/>
        </authorList>
    </citation>
    <scope>NUCLEOTIDE SEQUENCE [LARGE SCALE GENOMIC DNA]</scope>
    <source>
        <strain evidence="7">JCM 18409</strain>
    </source>
</reference>
<gene>
    <name evidence="6" type="ORF">GCM10023335_21330</name>
</gene>
<evidence type="ECO:0000259" key="5">
    <source>
        <dbReference type="Pfam" id="PF03449"/>
    </source>
</evidence>
<accession>A0ABP9IQ19</accession>
<evidence type="ECO:0000256" key="3">
    <source>
        <dbReference type="SAM" id="MobiDB-lite"/>
    </source>
</evidence>
<evidence type="ECO:0000313" key="7">
    <source>
        <dbReference type="Proteomes" id="UP001501759"/>
    </source>
</evidence>
<dbReference type="InterPro" id="IPR023459">
    <property type="entry name" value="Tscrpt_elong_fac_GreA/B_fam"/>
</dbReference>
<keyword evidence="2" id="KW-0804">Transcription</keyword>
<evidence type="ECO:0000313" key="6">
    <source>
        <dbReference type="EMBL" id="GAA5004848.1"/>
    </source>
</evidence>
<dbReference type="PIRSF" id="PIRSF006092">
    <property type="entry name" value="GreA_GreB"/>
    <property type="match status" value="1"/>
</dbReference>
<dbReference type="Proteomes" id="UP001501759">
    <property type="component" value="Unassembled WGS sequence"/>
</dbReference>
<name>A0ABP9IQ19_9ACTN</name>
<dbReference type="GO" id="GO:0003746">
    <property type="term" value="F:translation elongation factor activity"/>
    <property type="evidence" value="ECO:0007669"/>
    <property type="project" value="UniProtKB-KW"/>
</dbReference>
<dbReference type="InterPro" id="IPR001437">
    <property type="entry name" value="Tscrpt_elong_fac_GreA/B_C"/>
</dbReference>
<dbReference type="RefSeq" id="WP_345645161.1">
    <property type="nucleotide sequence ID" value="NZ_BAABKB010000004.1"/>
</dbReference>
<feature type="region of interest" description="Disordered" evidence="3">
    <location>
        <begin position="34"/>
        <end position="54"/>
    </location>
</feature>
<sequence length="160" mass="16734">MPSEPAPISDAARHALEQELADLRTERRTVAATLQDSDSAVGDRADEADELQRADDLQRLDARISEITTRLRGADTAGPPPTDRVGVGSTVTVRFADGAEETFQVGETAEELDPSLVTADSPLGRALLGHRPGDTVNYSAPGGRSTAVVVSLGRSTGAEA</sequence>
<dbReference type="Gene3D" id="1.10.287.180">
    <property type="entry name" value="Transcription elongation factor, GreA/GreB, N-terminal domain"/>
    <property type="match status" value="1"/>
</dbReference>
<dbReference type="InterPro" id="IPR036953">
    <property type="entry name" value="GreA/GreB_C_sf"/>
</dbReference>
<dbReference type="NCBIfam" id="NF004548">
    <property type="entry name" value="PRK05892.1"/>
    <property type="match status" value="1"/>
</dbReference>
<dbReference type="Pfam" id="PF01272">
    <property type="entry name" value="GreA_GreB"/>
    <property type="match status" value="1"/>
</dbReference>